<keyword evidence="4" id="KW-1185">Reference proteome</keyword>
<evidence type="ECO:0000313" key="4">
    <source>
        <dbReference type="Proteomes" id="UP000287563"/>
    </source>
</evidence>
<dbReference type="FunFam" id="3.20.20.380:FF:000001">
    <property type="entry name" value="Copper homeostasis protein CutC"/>
    <property type="match status" value="1"/>
</dbReference>
<keyword evidence="2" id="KW-0963">Cytoplasm</keyword>
<protein>
    <recommendedName>
        <fullName evidence="2">PF03932 family protein CutC</fullName>
    </recommendedName>
</protein>
<gene>
    <name evidence="2" type="primary">cutC</name>
    <name evidence="3" type="ORF">EDI28_20590</name>
</gene>
<reference evidence="3 4" key="1">
    <citation type="submission" date="2018-11" db="EMBL/GenBank/DDBJ databases">
        <title>Photobacterium sp. BEI247 sp. nov., a marine bacterium isolated from Yongle Blue Hole in the South China Sea.</title>
        <authorList>
            <person name="Wang X."/>
        </authorList>
    </citation>
    <scope>NUCLEOTIDE SEQUENCE [LARGE SCALE GENOMIC DNA]</scope>
    <source>
        <strain evidence="4">BEI247</strain>
    </source>
</reference>
<dbReference type="AlphaFoldDB" id="A0A444JKM5"/>
<dbReference type="HAMAP" id="MF_00795">
    <property type="entry name" value="CutC"/>
    <property type="match status" value="1"/>
</dbReference>
<dbReference type="SUPFAM" id="SSF110395">
    <property type="entry name" value="CutC-like"/>
    <property type="match status" value="1"/>
</dbReference>
<dbReference type="InterPro" id="IPR005627">
    <property type="entry name" value="CutC-like"/>
</dbReference>
<comment type="caution">
    <text evidence="3">The sequence shown here is derived from an EMBL/GenBank/DDBJ whole genome shotgun (WGS) entry which is preliminary data.</text>
</comment>
<dbReference type="GO" id="GO:0005507">
    <property type="term" value="F:copper ion binding"/>
    <property type="evidence" value="ECO:0007669"/>
    <property type="project" value="TreeGrafter"/>
</dbReference>
<dbReference type="Gene3D" id="3.20.20.380">
    <property type="entry name" value="Copper homeostasis (CutC) domain"/>
    <property type="match status" value="1"/>
</dbReference>
<dbReference type="Proteomes" id="UP000287563">
    <property type="component" value="Unassembled WGS sequence"/>
</dbReference>
<comment type="caution">
    <text evidence="2">Once thought to be involved in copper homeostasis, experiments in E.coli have shown this is not the case.</text>
</comment>
<evidence type="ECO:0000313" key="3">
    <source>
        <dbReference type="EMBL" id="RWX53639.1"/>
    </source>
</evidence>
<organism evidence="3 4">
    <name type="scientific">Photobacterium chitinilyticum</name>
    <dbReference type="NCBI Taxonomy" id="2485123"/>
    <lineage>
        <taxon>Bacteria</taxon>
        <taxon>Pseudomonadati</taxon>
        <taxon>Pseudomonadota</taxon>
        <taxon>Gammaproteobacteria</taxon>
        <taxon>Vibrionales</taxon>
        <taxon>Vibrionaceae</taxon>
        <taxon>Photobacterium</taxon>
    </lineage>
</organism>
<comment type="similarity">
    <text evidence="1 2">Belongs to the CutC family.</text>
</comment>
<dbReference type="EMBL" id="RJLM01000012">
    <property type="protein sequence ID" value="RWX53639.1"/>
    <property type="molecule type" value="Genomic_DNA"/>
</dbReference>
<dbReference type="PANTHER" id="PTHR12598:SF0">
    <property type="entry name" value="COPPER HOMEOSTASIS PROTEIN CUTC HOMOLOG"/>
    <property type="match status" value="1"/>
</dbReference>
<sequence>MTVKIEHIEVCIDNIESLHYAQLGGATRIELCSSLALGGLTPSIGLMKQAAKISSIPVYAMIRPRQGDFLFSSQDIEIMLEDIHAAKQADLQGVVVGVLNAQSQVDSDVLCSLINEARGLGITFHRAIDQCTAPMAALDSIMSAGCERVLTSGLQPNALDGTGMLAKMVNYCGENLSIMAGAGVTAGNVTDIIERSGVQEIHLSGKSTRPSKMLQYTNQIHMGSSDVDDFSIPVTSAERIAAVIRSLEQ</sequence>
<evidence type="ECO:0000256" key="1">
    <source>
        <dbReference type="ARBA" id="ARBA00007768"/>
    </source>
</evidence>
<dbReference type="GO" id="GO:0005737">
    <property type="term" value="C:cytoplasm"/>
    <property type="evidence" value="ECO:0007669"/>
    <property type="project" value="UniProtKB-SubCell"/>
</dbReference>
<dbReference type="PANTHER" id="PTHR12598">
    <property type="entry name" value="COPPER HOMEOSTASIS PROTEIN CUTC"/>
    <property type="match status" value="1"/>
</dbReference>
<dbReference type="Pfam" id="PF03932">
    <property type="entry name" value="CutC"/>
    <property type="match status" value="1"/>
</dbReference>
<dbReference type="OrthoDB" id="9815677at2"/>
<name>A0A444JKM5_9GAMM</name>
<accession>A0A444JKM5</accession>
<evidence type="ECO:0000256" key="2">
    <source>
        <dbReference type="HAMAP-Rule" id="MF_00795"/>
    </source>
</evidence>
<comment type="subcellular location">
    <subcellularLocation>
        <location evidence="2">Cytoplasm</location>
    </subcellularLocation>
</comment>
<proteinExistence type="inferred from homology"/>
<dbReference type="InterPro" id="IPR036822">
    <property type="entry name" value="CutC-like_dom_sf"/>
</dbReference>